<dbReference type="InterPro" id="IPR001791">
    <property type="entry name" value="Laminin_G"/>
</dbReference>
<comment type="caution">
    <text evidence="4">The sequence shown here is derived from an EMBL/GenBank/DDBJ whole genome shotgun (WGS) entry which is preliminary data.</text>
</comment>
<evidence type="ECO:0000256" key="1">
    <source>
        <dbReference type="PROSITE-ProRule" id="PRU00122"/>
    </source>
</evidence>
<dbReference type="InterPro" id="IPR013320">
    <property type="entry name" value="ConA-like_dom_sf"/>
</dbReference>
<comment type="caution">
    <text evidence="1">Lacks conserved residue(s) required for the propagation of feature annotation.</text>
</comment>
<feature type="chain" id="PRO_5043999430" description="Laminin G domain-containing protein" evidence="2">
    <location>
        <begin position="19"/>
        <end position="233"/>
    </location>
</feature>
<feature type="signal peptide" evidence="2">
    <location>
        <begin position="1"/>
        <end position="18"/>
    </location>
</feature>
<evidence type="ECO:0000256" key="2">
    <source>
        <dbReference type="SAM" id="SignalP"/>
    </source>
</evidence>
<proteinExistence type="predicted"/>
<keyword evidence="2" id="KW-0732">Signal</keyword>
<evidence type="ECO:0000259" key="3">
    <source>
        <dbReference type="PROSITE" id="PS50025"/>
    </source>
</evidence>
<evidence type="ECO:0000313" key="4">
    <source>
        <dbReference type="EMBL" id="CAL4109958.1"/>
    </source>
</evidence>
<dbReference type="SMART" id="SM00282">
    <property type="entry name" value="LamG"/>
    <property type="match status" value="1"/>
</dbReference>
<organism evidence="4 5">
    <name type="scientific">Meganyctiphanes norvegica</name>
    <name type="common">Northern krill</name>
    <name type="synonym">Thysanopoda norvegica</name>
    <dbReference type="NCBI Taxonomy" id="48144"/>
    <lineage>
        <taxon>Eukaryota</taxon>
        <taxon>Metazoa</taxon>
        <taxon>Ecdysozoa</taxon>
        <taxon>Arthropoda</taxon>
        <taxon>Crustacea</taxon>
        <taxon>Multicrustacea</taxon>
        <taxon>Malacostraca</taxon>
        <taxon>Eumalacostraca</taxon>
        <taxon>Eucarida</taxon>
        <taxon>Euphausiacea</taxon>
        <taxon>Euphausiidae</taxon>
        <taxon>Meganyctiphanes</taxon>
    </lineage>
</organism>
<dbReference type="Pfam" id="PF02210">
    <property type="entry name" value="Laminin_G_2"/>
    <property type="match status" value="1"/>
</dbReference>
<dbReference type="SUPFAM" id="SSF49899">
    <property type="entry name" value="Concanavalin A-like lectins/glucanases"/>
    <property type="match status" value="1"/>
</dbReference>
<sequence length="233" mass="24968">MGLSGVLLALLSPRGSSSCCGRGSSGRPSSAAACLLVVLSGVLCLAHIGGVQGYLFEGSPTSFAQFPRWLPGGNGSLQFQFLTSEPNGLLLYTDDGGSFEFFEVKLVEGSVRLRYNLGGGAQLLTAGRGLNDQQWHSVRVTRDYNRTRLEVDGILEVRIVSRALDHEFGSAGVNTPVWVGGLPDLVARQVGGRLTLQVVTLEPRFRGHIKGLTYITRDSIPRHQDIVSSQVSA</sequence>
<feature type="domain" description="Laminin G" evidence="3">
    <location>
        <begin position="53"/>
        <end position="233"/>
    </location>
</feature>
<dbReference type="AlphaFoldDB" id="A0AAV2R4W8"/>
<gene>
    <name evidence="4" type="ORF">MNOR_LOCUS19243</name>
</gene>
<name>A0AAV2R4W8_MEGNR</name>
<protein>
    <recommendedName>
        <fullName evidence="3">Laminin G domain-containing protein</fullName>
    </recommendedName>
</protein>
<dbReference type="Proteomes" id="UP001497623">
    <property type="component" value="Unassembled WGS sequence"/>
</dbReference>
<dbReference type="CDD" id="cd00110">
    <property type="entry name" value="LamG"/>
    <property type="match status" value="1"/>
</dbReference>
<dbReference type="Gene3D" id="2.60.120.200">
    <property type="match status" value="1"/>
</dbReference>
<dbReference type="PROSITE" id="PS50025">
    <property type="entry name" value="LAM_G_DOMAIN"/>
    <property type="match status" value="1"/>
</dbReference>
<accession>A0AAV2R4W8</accession>
<dbReference type="PANTHER" id="PTHR15036:SF85">
    <property type="entry name" value="SP2353, ISOFORM A"/>
    <property type="match status" value="1"/>
</dbReference>
<dbReference type="EMBL" id="CAXKWB010014181">
    <property type="protein sequence ID" value="CAL4109958.1"/>
    <property type="molecule type" value="Genomic_DNA"/>
</dbReference>
<keyword evidence="5" id="KW-1185">Reference proteome</keyword>
<dbReference type="PANTHER" id="PTHR15036">
    <property type="entry name" value="PIKACHURIN-LIKE PROTEIN"/>
    <property type="match status" value="1"/>
</dbReference>
<reference evidence="4 5" key="1">
    <citation type="submission" date="2024-05" db="EMBL/GenBank/DDBJ databases">
        <authorList>
            <person name="Wallberg A."/>
        </authorList>
    </citation>
    <scope>NUCLEOTIDE SEQUENCE [LARGE SCALE GENOMIC DNA]</scope>
</reference>
<evidence type="ECO:0000313" key="5">
    <source>
        <dbReference type="Proteomes" id="UP001497623"/>
    </source>
</evidence>
<feature type="non-terminal residue" evidence="4">
    <location>
        <position position="233"/>
    </location>
</feature>
<dbReference type="InterPro" id="IPR050372">
    <property type="entry name" value="Neurexin-related_CASP"/>
</dbReference>
<dbReference type="GO" id="GO:0016020">
    <property type="term" value="C:membrane"/>
    <property type="evidence" value="ECO:0007669"/>
    <property type="project" value="UniProtKB-SubCell"/>
</dbReference>